<accession>A0A6A5UED0</accession>
<dbReference type="InterPro" id="IPR033964">
    <property type="entry name" value="ABBA"/>
</dbReference>
<name>A0A6A5UED0_9PLEO</name>
<keyword evidence="3" id="KW-0808">Transferase</keyword>
<dbReference type="SUPFAM" id="SSF143492">
    <property type="entry name" value="Prenyltransferase-like"/>
    <property type="match status" value="1"/>
</dbReference>
<evidence type="ECO:0000313" key="5">
    <source>
        <dbReference type="EMBL" id="KAF1959467.1"/>
    </source>
</evidence>
<dbReference type="InterPro" id="IPR020965">
    <property type="entry name" value="Prenyltransferase_CloQ"/>
</dbReference>
<dbReference type="Proteomes" id="UP000800035">
    <property type="component" value="Unassembled WGS sequence"/>
</dbReference>
<dbReference type="OrthoDB" id="3913316at2759"/>
<gene>
    <name evidence="5" type="ORF">CC80DRAFT_327537</name>
</gene>
<evidence type="ECO:0000256" key="1">
    <source>
        <dbReference type="ARBA" id="ARBA00005368"/>
    </source>
</evidence>
<evidence type="ECO:0000256" key="3">
    <source>
        <dbReference type="ARBA" id="ARBA00022679"/>
    </source>
</evidence>
<dbReference type="InterPro" id="IPR036239">
    <property type="entry name" value="PrenylTrfase-like_sf"/>
</dbReference>
<reference evidence="5" key="1">
    <citation type="journal article" date="2020" name="Stud. Mycol.">
        <title>101 Dothideomycetes genomes: a test case for predicting lifestyles and emergence of pathogens.</title>
        <authorList>
            <person name="Haridas S."/>
            <person name="Albert R."/>
            <person name="Binder M."/>
            <person name="Bloem J."/>
            <person name="Labutti K."/>
            <person name="Salamov A."/>
            <person name="Andreopoulos B."/>
            <person name="Baker S."/>
            <person name="Barry K."/>
            <person name="Bills G."/>
            <person name="Bluhm B."/>
            <person name="Cannon C."/>
            <person name="Castanera R."/>
            <person name="Culley D."/>
            <person name="Daum C."/>
            <person name="Ezra D."/>
            <person name="Gonzalez J."/>
            <person name="Henrissat B."/>
            <person name="Kuo A."/>
            <person name="Liang C."/>
            <person name="Lipzen A."/>
            <person name="Lutzoni F."/>
            <person name="Magnuson J."/>
            <person name="Mondo S."/>
            <person name="Nolan M."/>
            <person name="Ohm R."/>
            <person name="Pangilinan J."/>
            <person name="Park H.-J."/>
            <person name="Ramirez L."/>
            <person name="Alfaro M."/>
            <person name="Sun H."/>
            <person name="Tritt A."/>
            <person name="Yoshinaga Y."/>
            <person name="Zwiers L.-H."/>
            <person name="Turgeon B."/>
            <person name="Goodwin S."/>
            <person name="Spatafora J."/>
            <person name="Crous P."/>
            <person name="Grigoriev I."/>
        </authorList>
    </citation>
    <scope>NUCLEOTIDE SEQUENCE</scope>
    <source>
        <strain evidence="5">CBS 675.92</strain>
    </source>
</reference>
<proteinExistence type="inferred from homology"/>
<organism evidence="5 6">
    <name type="scientific">Byssothecium circinans</name>
    <dbReference type="NCBI Taxonomy" id="147558"/>
    <lineage>
        <taxon>Eukaryota</taxon>
        <taxon>Fungi</taxon>
        <taxon>Dikarya</taxon>
        <taxon>Ascomycota</taxon>
        <taxon>Pezizomycotina</taxon>
        <taxon>Dothideomycetes</taxon>
        <taxon>Pleosporomycetidae</taxon>
        <taxon>Pleosporales</taxon>
        <taxon>Massarineae</taxon>
        <taxon>Massarinaceae</taxon>
        <taxon>Byssothecium</taxon>
    </lineage>
</organism>
<protein>
    <recommendedName>
        <fullName evidence="4">Aromatic prenyltransferase</fullName>
    </recommendedName>
</protein>
<dbReference type="GO" id="GO:0004659">
    <property type="term" value="F:prenyltransferase activity"/>
    <property type="evidence" value="ECO:0007669"/>
    <property type="project" value="UniProtKB-KW"/>
</dbReference>
<dbReference type="EMBL" id="ML976985">
    <property type="protein sequence ID" value="KAF1959467.1"/>
    <property type="molecule type" value="Genomic_DNA"/>
</dbReference>
<dbReference type="SFLD" id="SFLDG01163">
    <property type="entry name" value="II"/>
    <property type="match status" value="1"/>
</dbReference>
<sequence length="301" mass="33840">MAAAAEKFDRSTFLSELSALCHSLDAPYSSKVTEQILEAFDEYLDDSYVWLRCTSKPADVVNFRLAFHGKRIDTTAILASAGWIGIDDELAKIVRSWSSQEDAEQWCDFDPSRGIAKNWIYFRRLQPIQEILCTHGLPAPVAARLPDLQAAGLEHVNFAAVDYANRSMNVYFLLPGGLTAERAARYVALAGSTPLSEADLQIISDNTHPMQTFGVTIVPETGHIPRVAFYAPVKNAENFPSLKNERMRKFFSEHPSRDPRKIHILSWSYGAGDSKTYMKGEASYAGYSEELSRDMFLRWIE</sequence>
<evidence type="ECO:0000313" key="6">
    <source>
        <dbReference type="Proteomes" id="UP000800035"/>
    </source>
</evidence>
<dbReference type="SFLD" id="SFLDS00036">
    <property type="entry name" value="Aromatic_Prenyltransferase"/>
    <property type="match status" value="1"/>
</dbReference>
<evidence type="ECO:0000256" key="2">
    <source>
        <dbReference type="ARBA" id="ARBA00022602"/>
    </source>
</evidence>
<comment type="similarity">
    <text evidence="1">Belongs to the aromatic prenyltransferase family.</text>
</comment>
<evidence type="ECO:0000256" key="4">
    <source>
        <dbReference type="ARBA" id="ARBA00033767"/>
    </source>
</evidence>
<keyword evidence="6" id="KW-1185">Reference proteome</keyword>
<dbReference type="AlphaFoldDB" id="A0A6A5UED0"/>
<keyword evidence="2" id="KW-0637">Prenyltransferase</keyword>
<dbReference type="Pfam" id="PF11468">
    <property type="entry name" value="PTase_Orf2"/>
    <property type="match status" value="1"/>
</dbReference>